<evidence type="ECO:0000256" key="1">
    <source>
        <dbReference type="SAM" id="Phobius"/>
    </source>
</evidence>
<keyword evidence="1" id="KW-0812">Transmembrane</keyword>
<feature type="transmembrane region" description="Helical" evidence="1">
    <location>
        <begin position="130"/>
        <end position="149"/>
    </location>
</feature>
<gene>
    <name evidence="2" type="ORF">SPHA_32719</name>
</gene>
<proteinExistence type="predicted"/>
<feature type="transmembrane region" description="Helical" evidence="1">
    <location>
        <begin position="103"/>
        <end position="124"/>
    </location>
</feature>
<reference evidence="2" key="1">
    <citation type="submission" date="2021-01" db="EMBL/GenBank/DDBJ databases">
        <authorList>
            <person name="Li R."/>
            <person name="Bekaert M."/>
        </authorList>
    </citation>
    <scope>NUCLEOTIDE SEQUENCE</scope>
    <source>
        <strain evidence="2">Farmed</strain>
    </source>
</reference>
<organism evidence="2 3">
    <name type="scientific">Acanthosepion pharaonis</name>
    <name type="common">Pharaoh cuttlefish</name>
    <name type="synonym">Sepia pharaonis</name>
    <dbReference type="NCBI Taxonomy" id="158019"/>
    <lineage>
        <taxon>Eukaryota</taxon>
        <taxon>Metazoa</taxon>
        <taxon>Spiralia</taxon>
        <taxon>Lophotrochozoa</taxon>
        <taxon>Mollusca</taxon>
        <taxon>Cephalopoda</taxon>
        <taxon>Coleoidea</taxon>
        <taxon>Decapodiformes</taxon>
        <taxon>Sepiida</taxon>
        <taxon>Sepiina</taxon>
        <taxon>Sepiidae</taxon>
        <taxon>Acanthosepion</taxon>
    </lineage>
</organism>
<dbReference type="Proteomes" id="UP000597762">
    <property type="component" value="Unassembled WGS sequence"/>
</dbReference>
<feature type="transmembrane region" description="Helical" evidence="1">
    <location>
        <begin position="39"/>
        <end position="57"/>
    </location>
</feature>
<keyword evidence="1" id="KW-0472">Membrane</keyword>
<evidence type="ECO:0000313" key="2">
    <source>
        <dbReference type="EMBL" id="CAE1261429.1"/>
    </source>
</evidence>
<dbReference type="AlphaFoldDB" id="A0A812CAY8"/>
<evidence type="ECO:0000313" key="3">
    <source>
        <dbReference type="Proteomes" id="UP000597762"/>
    </source>
</evidence>
<keyword evidence="3" id="KW-1185">Reference proteome</keyword>
<sequence>MYKYFFIRSLFQFSIIDKICFFKLFHFLQFHPLLFWRPFLSFSPYNLVFTDFVIFFFSSHYNFFIYIAFLKHLSFLIFTYSTLLKFFFSRSGFTYNLFIDKSFLNVCPSFFFSFFLFFLSFLTLNLFLSPLPFSLLLFSLTSSFFHLFVL</sequence>
<name>A0A812CAY8_ACAPH</name>
<keyword evidence="1" id="KW-1133">Transmembrane helix</keyword>
<protein>
    <submittedName>
        <fullName evidence="2">Uncharacterized protein</fullName>
    </submittedName>
</protein>
<dbReference type="EMBL" id="CAHIKZ030001368">
    <property type="protein sequence ID" value="CAE1261429.1"/>
    <property type="molecule type" value="Genomic_DNA"/>
</dbReference>
<comment type="caution">
    <text evidence="2">The sequence shown here is derived from an EMBL/GenBank/DDBJ whole genome shotgun (WGS) entry which is preliminary data.</text>
</comment>
<feature type="transmembrane region" description="Helical" evidence="1">
    <location>
        <begin position="63"/>
        <end position="83"/>
    </location>
</feature>
<accession>A0A812CAY8</accession>